<evidence type="ECO:0000259" key="5">
    <source>
        <dbReference type="PROSITE" id="PS50835"/>
    </source>
</evidence>
<dbReference type="PANTHER" id="PTHR23278">
    <property type="entry name" value="SIDESTEP PROTEIN"/>
    <property type="match status" value="1"/>
</dbReference>
<dbReference type="AlphaFoldDB" id="A0A1I8Q7E3"/>
<dbReference type="Pfam" id="PF13927">
    <property type="entry name" value="Ig_3"/>
    <property type="match status" value="3"/>
</dbReference>
<dbReference type="InterPro" id="IPR013162">
    <property type="entry name" value="CD80_C2-set"/>
</dbReference>
<protein>
    <recommendedName>
        <fullName evidence="5">Ig-like domain-containing protein</fullName>
    </recommendedName>
</protein>
<organism evidence="6 7">
    <name type="scientific">Stomoxys calcitrans</name>
    <name type="common">Stable fly</name>
    <name type="synonym">Conops calcitrans</name>
    <dbReference type="NCBI Taxonomy" id="35570"/>
    <lineage>
        <taxon>Eukaryota</taxon>
        <taxon>Metazoa</taxon>
        <taxon>Ecdysozoa</taxon>
        <taxon>Arthropoda</taxon>
        <taxon>Hexapoda</taxon>
        <taxon>Insecta</taxon>
        <taxon>Pterygota</taxon>
        <taxon>Neoptera</taxon>
        <taxon>Endopterygota</taxon>
        <taxon>Diptera</taxon>
        <taxon>Brachycera</taxon>
        <taxon>Muscomorpha</taxon>
        <taxon>Muscoidea</taxon>
        <taxon>Muscidae</taxon>
        <taxon>Stomoxys</taxon>
    </lineage>
</organism>
<proteinExistence type="predicted"/>
<dbReference type="PROSITE" id="PS50835">
    <property type="entry name" value="IG_LIKE"/>
    <property type="match status" value="5"/>
</dbReference>
<keyword evidence="7" id="KW-1185">Reference proteome</keyword>
<sequence>MEPLYHYFSISLLVTLLHFSKSHEHSDGFKPDGEILRVLVNSTAQIKCDVGSSLPDDKVLLVVWYKNNLPIYSYDTRGAHAGTPSHWRDEEVLESRAVFHTHREPAELALDPVKEKDAGNFRCRVDFKLSQTRNSNVNLEVVVPPKQPLIFNERRMRIDSRAGPYEEGGSLEVTCVVQEGKPPPTVTWLMNGQIQNSVVDYSYDNTINSKLVVRNLSRIHQHAVYTCQASNFHKKYVSTNITIELYLRPLLVEISFNNQPMSADRKYEIECQAIGSRPPAKITWWMGNVELIGHSQKVSEDGNVSTSVLSIKPTREDHGKALSCRATNELVRNGIRETAMKLNVFFVPTLQLDLGSNLNPEDIEEGDDVYFECKVHANPAAYKVIWKHNNQIIQHNQRAGVIVSSGDLALQGVTRHQAGNYTCTASNVEGDGDSNVVELKVMYKPICRADQKKIYGVARNEAAEIFVPTLQLDLGSNLNPEDIEEGDDVYFECKVHANPAAYKVIWKHNNQIIQHNQRAGVIVSSGDLALQGVTRHQAGNYTCTASNVEGDGDSNVVELKVMYKPICRADQKKIYGVARNEAAEI</sequence>
<dbReference type="SMART" id="SM00408">
    <property type="entry name" value="IGc2"/>
    <property type="match status" value="4"/>
</dbReference>
<feature type="domain" description="Ig-like" evidence="5">
    <location>
        <begin position="249"/>
        <end position="343"/>
    </location>
</feature>
<dbReference type="SMART" id="SM00409">
    <property type="entry name" value="IG"/>
    <property type="match status" value="5"/>
</dbReference>
<comment type="subcellular location">
    <subcellularLocation>
        <location evidence="1">Membrane</location>
        <topology evidence="1">Single-pass membrane protein</topology>
    </subcellularLocation>
</comment>
<evidence type="ECO:0000256" key="3">
    <source>
        <dbReference type="ARBA" id="ARBA00023157"/>
    </source>
</evidence>
<name>A0A1I8Q7E3_STOCA</name>
<dbReference type="InterPro" id="IPR007110">
    <property type="entry name" value="Ig-like_dom"/>
</dbReference>
<dbReference type="PANTHER" id="PTHR23278:SF19">
    <property type="entry name" value="OBSCURIN"/>
    <property type="match status" value="1"/>
</dbReference>
<keyword evidence="4" id="KW-0732">Signal</keyword>
<accession>A0A1I8Q7E3</accession>
<dbReference type="Proteomes" id="UP000095300">
    <property type="component" value="Unassembled WGS sequence"/>
</dbReference>
<dbReference type="Pfam" id="PF08205">
    <property type="entry name" value="C2-set_2"/>
    <property type="match status" value="1"/>
</dbReference>
<reference evidence="6" key="1">
    <citation type="submission" date="2020-05" db="UniProtKB">
        <authorList>
            <consortium name="EnsemblMetazoa"/>
        </authorList>
    </citation>
    <scope>IDENTIFICATION</scope>
    <source>
        <strain evidence="6">USDA</strain>
    </source>
</reference>
<feature type="domain" description="Ig-like" evidence="5">
    <location>
        <begin position="348"/>
        <end position="440"/>
    </location>
</feature>
<feature type="domain" description="Ig-like" evidence="5">
    <location>
        <begin position="468"/>
        <end position="560"/>
    </location>
</feature>
<dbReference type="Gene3D" id="2.60.40.10">
    <property type="entry name" value="Immunoglobulins"/>
    <property type="match status" value="5"/>
</dbReference>
<dbReference type="SUPFAM" id="SSF48726">
    <property type="entry name" value="Immunoglobulin"/>
    <property type="match status" value="5"/>
</dbReference>
<evidence type="ECO:0000256" key="2">
    <source>
        <dbReference type="ARBA" id="ARBA00023136"/>
    </source>
</evidence>
<dbReference type="InterPro" id="IPR013783">
    <property type="entry name" value="Ig-like_fold"/>
</dbReference>
<keyword evidence="2" id="KW-0472">Membrane</keyword>
<dbReference type="STRING" id="35570.A0A1I8Q7E3"/>
<feature type="signal peptide" evidence="4">
    <location>
        <begin position="1"/>
        <end position="22"/>
    </location>
</feature>
<evidence type="ECO:0000313" key="7">
    <source>
        <dbReference type="Proteomes" id="UP000095300"/>
    </source>
</evidence>
<dbReference type="GO" id="GO:0016020">
    <property type="term" value="C:membrane"/>
    <property type="evidence" value="ECO:0007669"/>
    <property type="project" value="UniProtKB-SubCell"/>
</dbReference>
<dbReference type="CDD" id="cd00096">
    <property type="entry name" value="Ig"/>
    <property type="match status" value="1"/>
</dbReference>
<keyword evidence="3" id="KW-1015">Disulfide bond</keyword>
<dbReference type="InterPro" id="IPR003598">
    <property type="entry name" value="Ig_sub2"/>
</dbReference>
<feature type="domain" description="Ig-like" evidence="5">
    <location>
        <begin position="31"/>
        <end position="140"/>
    </location>
</feature>
<evidence type="ECO:0000256" key="4">
    <source>
        <dbReference type="SAM" id="SignalP"/>
    </source>
</evidence>
<dbReference type="InterPro" id="IPR003599">
    <property type="entry name" value="Ig_sub"/>
</dbReference>
<dbReference type="InterPro" id="IPR036179">
    <property type="entry name" value="Ig-like_dom_sf"/>
</dbReference>
<feature type="domain" description="Ig-like" evidence="5">
    <location>
        <begin position="148"/>
        <end position="244"/>
    </location>
</feature>
<evidence type="ECO:0000313" key="6">
    <source>
        <dbReference type="EnsemblMetazoa" id="SCAU014564-PA"/>
    </source>
</evidence>
<evidence type="ECO:0000256" key="1">
    <source>
        <dbReference type="ARBA" id="ARBA00004167"/>
    </source>
</evidence>
<dbReference type="EnsemblMetazoa" id="SCAU014564-RA">
    <property type="protein sequence ID" value="SCAU014564-PA"/>
    <property type="gene ID" value="SCAU014564"/>
</dbReference>
<dbReference type="VEuPathDB" id="VectorBase:SCAU014564"/>
<feature type="chain" id="PRO_5009327846" description="Ig-like domain-containing protein" evidence="4">
    <location>
        <begin position="23"/>
        <end position="585"/>
    </location>
</feature>